<evidence type="ECO:0000256" key="3">
    <source>
        <dbReference type="RuleBase" id="RU362118"/>
    </source>
</evidence>
<dbReference type="AlphaFoldDB" id="A0A2P8FKH3"/>
<dbReference type="Gene3D" id="3.90.1150.10">
    <property type="entry name" value="Aspartate Aminotransferase, domain 1"/>
    <property type="match status" value="1"/>
</dbReference>
<dbReference type="SUPFAM" id="SSF53383">
    <property type="entry name" value="PLP-dependent transferases"/>
    <property type="match status" value="1"/>
</dbReference>
<evidence type="ECO:0000313" key="4">
    <source>
        <dbReference type="EMBL" id="PSL22185.1"/>
    </source>
</evidence>
<dbReference type="InterPro" id="IPR000277">
    <property type="entry name" value="Cys/Met-Metab_PyrdxlP-dep_enz"/>
</dbReference>
<dbReference type="Pfam" id="PF01053">
    <property type="entry name" value="Cys_Met_Meta_PP"/>
    <property type="match status" value="1"/>
</dbReference>
<dbReference type="GO" id="GO:0030170">
    <property type="term" value="F:pyridoxal phosphate binding"/>
    <property type="evidence" value="ECO:0007669"/>
    <property type="project" value="InterPro"/>
</dbReference>
<dbReference type="GO" id="GO:0019346">
    <property type="term" value="P:transsulfuration"/>
    <property type="evidence" value="ECO:0007669"/>
    <property type="project" value="InterPro"/>
</dbReference>
<name>A0A2P8FKH3_9RHOB</name>
<evidence type="ECO:0000313" key="5">
    <source>
        <dbReference type="Proteomes" id="UP000240418"/>
    </source>
</evidence>
<protein>
    <submittedName>
        <fullName evidence="4">Cys/Met metabolism PLP-dependent enzyme</fullName>
    </submittedName>
</protein>
<evidence type="ECO:0000256" key="2">
    <source>
        <dbReference type="ARBA" id="ARBA00022898"/>
    </source>
</evidence>
<gene>
    <name evidence="4" type="ORF">CLV88_101610</name>
</gene>
<comment type="caution">
    <text evidence="4">The sequence shown here is derived from an EMBL/GenBank/DDBJ whole genome shotgun (WGS) entry which is preliminary data.</text>
</comment>
<sequence>MIDRLQTIHYAVSLGHHRSLVFWMGTDALMETSFRLTGSQLDSYRDFAGDGIMRLSVGLEDSEDLIADLSRVI</sequence>
<keyword evidence="5" id="KW-1185">Reference proteome</keyword>
<dbReference type="EMBL" id="PYGJ01000001">
    <property type="protein sequence ID" value="PSL22185.1"/>
    <property type="molecule type" value="Genomic_DNA"/>
</dbReference>
<evidence type="ECO:0000256" key="1">
    <source>
        <dbReference type="ARBA" id="ARBA00001933"/>
    </source>
</evidence>
<accession>A0A2P8FKH3</accession>
<comment type="similarity">
    <text evidence="3">Belongs to the trans-sulfuration enzymes family.</text>
</comment>
<organism evidence="4 5">
    <name type="scientific">Shimia abyssi</name>
    <dbReference type="NCBI Taxonomy" id="1662395"/>
    <lineage>
        <taxon>Bacteria</taxon>
        <taxon>Pseudomonadati</taxon>
        <taxon>Pseudomonadota</taxon>
        <taxon>Alphaproteobacteria</taxon>
        <taxon>Rhodobacterales</taxon>
        <taxon>Roseobacteraceae</taxon>
    </lineage>
</organism>
<keyword evidence="2 3" id="KW-0663">Pyridoxal phosphate</keyword>
<dbReference type="Proteomes" id="UP000240418">
    <property type="component" value="Unassembled WGS sequence"/>
</dbReference>
<comment type="cofactor">
    <cofactor evidence="1 3">
        <name>pyridoxal 5'-phosphate</name>
        <dbReference type="ChEBI" id="CHEBI:597326"/>
    </cofactor>
</comment>
<reference evidence="4 5" key="1">
    <citation type="submission" date="2018-03" db="EMBL/GenBank/DDBJ databases">
        <title>Genomic Encyclopedia of Archaeal and Bacterial Type Strains, Phase II (KMG-II): from individual species to whole genera.</title>
        <authorList>
            <person name="Goeker M."/>
        </authorList>
    </citation>
    <scope>NUCLEOTIDE SEQUENCE [LARGE SCALE GENOMIC DNA]</scope>
    <source>
        <strain evidence="4 5">DSM 100673</strain>
    </source>
</reference>
<dbReference type="InterPro" id="IPR015424">
    <property type="entry name" value="PyrdxlP-dep_Trfase"/>
</dbReference>
<dbReference type="RefSeq" id="WP_207797006.1">
    <property type="nucleotide sequence ID" value="NZ_PYGJ01000001.1"/>
</dbReference>
<proteinExistence type="inferred from homology"/>
<dbReference type="InterPro" id="IPR015422">
    <property type="entry name" value="PyrdxlP-dep_Trfase_small"/>
</dbReference>